<dbReference type="GO" id="GO:0043139">
    <property type="term" value="F:5'-3' DNA helicase activity"/>
    <property type="evidence" value="ECO:0007669"/>
    <property type="project" value="UniProtKB-UniRule"/>
</dbReference>
<dbReference type="SUPFAM" id="SSF52540">
    <property type="entry name" value="P-loop containing nucleoside triphosphate hydrolases"/>
    <property type="match status" value="2"/>
</dbReference>
<evidence type="ECO:0000313" key="15">
    <source>
        <dbReference type="Proteomes" id="UP000000647"/>
    </source>
</evidence>
<dbReference type="HOGENOM" id="CLU_007524_1_2_6"/>
<comment type="miscellaneous">
    <text evidence="11">In the RecBCD complex, RecB has a slow 3'-5' helicase, an exonuclease activity and loads RecA onto ssDNA, RecD has a fast 5'-3' helicase activity, while RecC stimulates the ATPase and processivity of the RecB helicase and contributes to recognition of the Chi site.</text>
</comment>
<dbReference type="EMBL" id="CP000544">
    <property type="protein sequence ID" value="ABM62044.1"/>
    <property type="molecule type" value="Genomic_DNA"/>
</dbReference>
<evidence type="ECO:0000256" key="5">
    <source>
        <dbReference type="ARBA" id="ARBA00022806"/>
    </source>
</evidence>
<keyword evidence="3 11" id="KW-0227">DNA damage</keyword>
<dbReference type="KEGG" id="hha:Hhal_1269"/>
<keyword evidence="9 11" id="KW-0234">DNA repair</keyword>
<dbReference type="Pfam" id="PF13538">
    <property type="entry name" value="UvrD_C_2"/>
    <property type="match status" value="1"/>
</dbReference>
<dbReference type="GO" id="GO:0008854">
    <property type="term" value="F:exodeoxyribonuclease V activity"/>
    <property type="evidence" value="ECO:0007669"/>
    <property type="project" value="InterPro"/>
</dbReference>
<keyword evidence="6 11" id="KW-0269">Exonuclease</keyword>
<evidence type="ECO:0000256" key="6">
    <source>
        <dbReference type="ARBA" id="ARBA00022839"/>
    </source>
</evidence>
<dbReference type="CDD" id="cd18809">
    <property type="entry name" value="SF1_C_RecD"/>
    <property type="match status" value="1"/>
</dbReference>
<dbReference type="InterPro" id="IPR050534">
    <property type="entry name" value="Coronavir_polyprotein_1ab"/>
</dbReference>
<sequence length="680" mass="72506">MSVRVDQEAILRWLREAEALGWLRPLDGALAEFLREQVPDAPPLLLLAAALTSHQAGRGHVCLDLDQLWERAEPVLSLPPETVDAPEPVKSPAALLDAAGGRDAFERQLECPELVGRGPGSTPLVRDGPRLYLRRYWACERTIARVVQQRVDAAAQWRAQLDPATVRRWLDGLFGAPGGDGPDWQRVACAVAAGSGFSVITGGPGTGKTTTVLRLLALLQGLHGGALRIRLTAPTGKAAARLNASIAGAVDRLGLEELDGGAELRARIPTEVVTVHRLLGAGGGRRFRHHAGEPLAADVVVVDEASMIDVELMAALLEALPDGGRLVLLGDKDQLASVEAGAILGELCARADQGGYWPDTAEWLEAVSGQCIPSALIDPTGGGLDQHVVMLRHSHRFGADSGIGRLARAVNAGDQAAVEAWGYGHEGDLARVQLADGEQDPTLIHWAVDGGQTGLGYAAYLSDIQELRPGPDASAGEYAGWASQVLETHGAFQLLAALRRGPYGVEALNERLAAALRQRGLIRGEGAWYEGRPVIVTRNDYGLGLINGDIGIALRVPRFLVQSPEAGGAGEERQKVLRVAFRAADGSGRIRWVPPHRLESVETAFALTVHKAQGSEFRHAALLLPDRPSPVLTRELLYTGITRASQWFTLLEPQPAVLKAAVRQRTVRGGGLRAMLEAAG</sequence>
<dbReference type="eggNOG" id="COG0507">
    <property type="taxonomic scope" value="Bacteria"/>
</dbReference>
<gene>
    <name evidence="11" type="primary">recD</name>
    <name evidence="14" type="ordered locus">Hhal_1269</name>
</gene>
<dbReference type="OrthoDB" id="9803432at2"/>
<feature type="domain" description="UvrD-like helicase C-terminal" evidence="12">
    <location>
        <begin position="604"/>
        <end position="650"/>
    </location>
</feature>
<keyword evidence="7 11" id="KW-0067">ATP-binding</keyword>
<dbReference type="HAMAP" id="MF_01487">
    <property type="entry name" value="RecD"/>
    <property type="match status" value="1"/>
</dbReference>
<dbReference type="Proteomes" id="UP000000647">
    <property type="component" value="Chromosome"/>
</dbReference>
<name>A1WWI2_HALHL</name>
<feature type="binding site" evidence="11">
    <location>
        <begin position="202"/>
        <end position="209"/>
    </location>
    <ligand>
        <name>ATP</name>
        <dbReference type="ChEBI" id="CHEBI:30616"/>
    </ligand>
</feature>
<comment type="similarity">
    <text evidence="11">Belongs to the RecD family.</text>
</comment>
<keyword evidence="2 11" id="KW-0547">Nucleotide-binding</keyword>
<reference evidence="14 15" key="2">
    <citation type="journal article" date="2013" name="Stand. Genomic Sci.">
        <title>Complete genome sequence of Halorhodospira halophila SL1.</title>
        <authorList>
            <person name="Challacombe J.F."/>
            <person name="Majid S."/>
            <person name="Deole R."/>
            <person name="Brettin T.S."/>
            <person name="Bruce D."/>
            <person name="Delano S.F."/>
            <person name="Detter J.C."/>
            <person name="Gleasner C.D."/>
            <person name="Han C.S."/>
            <person name="Misra M."/>
            <person name="Reitenga K.G."/>
            <person name="Mikhailova N."/>
            <person name="Woyke T."/>
            <person name="Pitluck S."/>
            <person name="Nolan M."/>
            <person name="Land M.L."/>
            <person name="Saunders E."/>
            <person name="Tapia R."/>
            <person name="Lapidus A."/>
            <person name="Ivanova N."/>
            <person name="Hoff W.D."/>
        </authorList>
    </citation>
    <scope>NUCLEOTIDE SEQUENCE [LARGE SCALE GENOMIC DNA]</scope>
    <source>
        <strain evidence="15">DSM 244 / SL1</strain>
    </source>
</reference>
<dbReference type="PANTHER" id="PTHR43788:SF6">
    <property type="entry name" value="DNA HELICASE B"/>
    <property type="match status" value="1"/>
</dbReference>
<dbReference type="GO" id="GO:0000724">
    <property type="term" value="P:double-strand break repair via homologous recombination"/>
    <property type="evidence" value="ECO:0007669"/>
    <property type="project" value="UniProtKB-UniRule"/>
</dbReference>
<evidence type="ECO:0000256" key="3">
    <source>
        <dbReference type="ARBA" id="ARBA00022763"/>
    </source>
</evidence>
<comment type="function">
    <text evidence="11">A helicase/nuclease that prepares dsDNA breaks (DSB) for recombinational DNA repair. Binds to DSBs and unwinds DNA via a highly rapid and processive ATP-dependent bidirectional helicase activity. Unwinds dsDNA until it encounters a Chi (crossover hotspot instigator) sequence from the 3' direction. Cuts ssDNA a few nucleotides 3' to the Chi site. The properties and activities of the enzyme are changed at Chi. The Chi-altered holoenzyme produces a long 3'-ssDNA overhang and facilitates RecA-binding to the ssDNA for homologous DNA recombination and repair. Holoenzyme degrades any linearized DNA that is unable to undergo homologous recombination. In the holoenzyme this subunit has ssDNA-dependent ATPase and 5'-3' helicase activity. When added to pre-assembled RecBC greatly stimulates nuclease activity and augments holoenzyme processivity. Negatively regulates the RecA-loading ability of RecBCD.</text>
</comment>
<dbReference type="Gene3D" id="1.10.10.1020">
    <property type="entry name" value="RecBCD complex, subunit RecD, N-terminal domain"/>
    <property type="match status" value="1"/>
</dbReference>
<dbReference type="InterPro" id="IPR041851">
    <property type="entry name" value="RecD_N_sf"/>
</dbReference>
<dbReference type="RefSeq" id="WP_011814067.1">
    <property type="nucleotide sequence ID" value="NC_008789.1"/>
</dbReference>
<comment type="subunit">
    <text evidence="11">Heterotrimer of RecB, RecC and RecD. All subunits contribute to DNA-binding.</text>
</comment>
<keyword evidence="10 11" id="KW-0413">Isomerase</keyword>
<keyword evidence="8 11" id="KW-0238">DNA-binding</keyword>
<protein>
    <recommendedName>
        <fullName evidence="11">RecBCD enzyme subunit RecD</fullName>
        <ecNumber evidence="11">5.6.2.3</ecNumber>
    </recommendedName>
    <alternativeName>
        <fullName evidence="11">DNA 5'-3' helicase subunit RecD</fullName>
    </alternativeName>
    <alternativeName>
        <fullName evidence="11">Exonuclease V subunit RecD</fullName>
        <shortName evidence="11">ExoV subunit RecD</shortName>
    </alternativeName>
    <alternativeName>
        <fullName evidence="11">Helicase/nuclease RecBCD subunit RecD</fullName>
    </alternativeName>
</protein>
<dbReference type="CDD" id="cd17933">
    <property type="entry name" value="DEXSc_RecD-like"/>
    <property type="match status" value="1"/>
</dbReference>
<dbReference type="PANTHER" id="PTHR43788">
    <property type="entry name" value="DNA2/NAM7 HELICASE FAMILY MEMBER"/>
    <property type="match status" value="1"/>
</dbReference>
<evidence type="ECO:0000259" key="13">
    <source>
        <dbReference type="Pfam" id="PF21185"/>
    </source>
</evidence>
<keyword evidence="4 11" id="KW-0378">Hydrolase</keyword>
<evidence type="ECO:0000256" key="9">
    <source>
        <dbReference type="ARBA" id="ARBA00023204"/>
    </source>
</evidence>
<evidence type="ECO:0000256" key="7">
    <source>
        <dbReference type="ARBA" id="ARBA00022840"/>
    </source>
</evidence>
<dbReference type="Pfam" id="PF13245">
    <property type="entry name" value="AAA_19"/>
    <property type="match status" value="1"/>
</dbReference>
<dbReference type="GO" id="GO:0016887">
    <property type="term" value="F:ATP hydrolysis activity"/>
    <property type="evidence" value="ECO:0007669"/>
    <property type="project" value="RHEA"/>
</dbReference>
<keyword evidence="5 11" id="KW-0347">Helicase</keyword>
<dbReference type="Pfam" id="PF21185">
    <property type="entry name" value="RecD_N"/>
    <property type="match status" value="1"/>
</dbReference>
<accession>A1WWI2</accession>
<dbReference type="GO" id="GO:0009338">
    <property type="term" value="C:exodeoxyribonuclease V complex"/>
    <property type="evidence" value="ECO:0007669"/>
    <property type="project" value="InterPro"/>
</dbReference>
<evidence type="ECO:0000256" key="11">
    <source>
        <dbReference type="HAMAP-Rule" id="MF_01487"/>
    </source>
</evidence>
<evidence type="ECO:0000259" key="12">
    <source>
        <dbReference type="Pfam" id="PF13538"/>
    </source>
</evidence>
<comment type="catalytic activity">
    <reaction evidence="11">
        <text>ATP + H2O = ADP + phosphate + H(+)</text>
        <dbReference type="Rhea" id="RHEA:13065"/>
        <dbReference type="ChEBI" id="CHEBI:15377"/>
        <dbReference type="ChEBI" id="CHEBI:15378"/>
        <dbReference type="ChEBI" id="CHEBI:30616"/>
        <dbReference type="ChEBI" id="CHEBI:43474"/>
        <dbReference type="ChEBI" id="CHEBI:456216"/>
        <dbReference type="EC" id="5.6.2.3"/>
    </reaction>
</comment>
<dbReference type="EC" id="5.6.2.3" evidence="11"/>
<dbReference type="STRING" id="349124.Hhal_1269"/>
<evidence type="ECO:0000256" key="8">
    <source>
        <dbReference type="ARBA" id="ARBA00023125"/>
    </source>
</evidence>
<dbReference type="InterPro" id="IPR006344">
    <property type="entry name" value="RecD"/>
</dbReference>
<dbReference type="GO" id="GO:0017116">
    <property type="term" value="F:single-stranded DNA helicase activity"/>
    <property type="evidence" value="ECO:0007669"/>
    <property type="project" value="TreeGrafter"/>
</dbReference>
<dbReference type="InterPro" id="IPR049550">
    <property type="entry name" value="RecD_N"/>
</dbReference>
<evidence type="ECO:0000256" key="1">
    <source>
        <dbReference type="ARBA" id="ARBA00022722"/>
    </source>
</evidence>
<dbReference type="GO" id="GO:0005524">
    <property type="term" value="F:ATP binding"/>
    <property type="evidence" value="ECO:0007669"/>
    <property type="project" value="UniProtKB-UniRule"/>
</dbReference>
<reference evidence="15" key="1">
    <citation type="submission" date="2006-12" db="EMBL/GenBank/DDBJ databases">
        <title>Complete sequence of Halorhodospira halophila SL1.</title>
        <authorList>
            <consortium name="US DOE Joint Genome Institute"/>
            <person name="Copeland A."/>
            <person name="Lucas S."/>
            <person name="Lapidus A."/>
            <person name="Barry K."/>
            <person name="Detter J.C."/>
            <person name="Glavina del Rio T."/>
            <person name="Hammon N."/>
            <person name="Israni S."/>
            <person name="Dalin E."/>
            <person name="Tice H."/>
            <person name="Pitluck S."/>
            <person name="Saunders E."/>
            <person name="Brettin T."/>
            <person name="Bruce D."/>
            <person name="Han C."/>
            <person name="Tapia R."/>
            <person name="Schmutz J."/>
            <person name="Larimer F."/>
            <person name="Land M."/>
            <person name="Hauser L."/>
            <person name="Kyrpides N."/>
            <person name="Mikhailova N."/>
            <person name="Hoff W."/>
            <person name="Richardson P."/>
        </authorList>
    </citation>
    <scope>NUCLEOTIDE SEQUENCE [LARGE SCALE GENOMIC DNA]</scope>
    <source>
        <strain evidence="15">DSM 244 / SL1</strain>
    </source>
</reference>
<dbReference type="GO" id="GO:0003677">
    <property type="term" value="F:DNA binding"/>
    <property type="evidence" value="ECO:0007669"/>
    <property type="project" value="UniProtKB-UniRule"/>
</dbReference>
<organism evidence="14 15">
    <name type="scientific">Halorhodospira halophila (strain DSM 244 / SL1)</name>
    <name type="common">Ectothiorhodospira halophila (strain DSM 244 / SL1)</name>
    <dbReference type="NCBI Taxonomy" id="349124"/>
    <lineage>
        <taxon>Bacteria</taxon>
        <taxon>Pseudomonadati</taxon>
        <taxon>Pseudomonadota</taxon>
        <taxon>Gammaproteobacteria</taxon>
        <taxon>Chromatiales</taxon>
        <taxon>Ectothiorhodospiraceae</taxon>
        <taxon>Halorhodospira</taxon>
    </lineage>
</organism>
<evidence type="ECO:0000256" key="2">
    <source>
        <dbReference type="ARBA" id="ARBA00022741"/>
    </source>
</evidence>
<evidence type="ECO:0000313" key="14">
    <source>
        <dbReference type="EMBL" id="ABM62044.1"/>
    </source>
</evidence>
<dbReference type="Gene3D" id="3.40.50.300">
    <property type="entry name" value="P-loop containing nucleotide triphosphate hydrolases"/>
    <property type="match status" value="3"/>
</dbReference>
<dbReference type="NCBIfam" id="TIGR01447">
    <property type="entry name" value="recD"/>
    <property type="match status" value="1"/>
</dbReference>
<evidence type="ECO:0000256" key="4">
    <source>
        <dbReference type="ARBA" id="ARBA00022801"/>
    </source>
</evidence>
<dbReference type="AlphaFoldDB" id="A1WWI2"/>
<keyword evidence="1 11" id="KW-0540">Nuclease</keyword>
<dbReference type="InterPro" id="IPR027417">
    <property type="entry name" value="P-loop_NTPase"/>
</dbReference>
<dbReference type="InterPro" id="IPR027785">
    <property type="entry name" value="UvrD-like_helicase_C"/>
</dbReference>
<keyword evidence="15" id="KW-1185">Reference proteome</keyword>
<proteinExistence type="inferred from homology"/>
<evidence type="ECO:0000256" key="10">
    <source>
        <dbReference type="ARBA" id="ARBA00023235"/>
    </source>
</evidence>
<feature type="domain" description="RecBCD enzyme subunit RecD N-terminal" evidence="13">
    <location>
        <begin position="20"/>
        <end position="132"/>
    </location>
</feature>